<protein>
    <submittedName>
        <fullName evidence="2">Resolvase, N terminal domain protein</fullName>
    </submittedName>
</protein>
<proteinExistence type="predicted"/>
<reference evidence="2" key="1">
    <citation type="submission" date="2018-11" db="EMBL/GenBank/DDBJ databases">
        <title>A distinct lineage of giant viruses engineers rhodopsin photosystems in predatory marine eukaryotes.</title>
        <authorList>
            <person name="Needham D.M."/>
            <person name="Yoshizawa S."/>
            <person name="Hosaka T."/>
            <person name="Poirier C."/>
            <person name="Choi C.-J."/>
            <person name="Hehenberger E."/>
            <person name="Irwin N.A.T."/>
            <person name="Wilken S."/>
            <person name="Yung C.-M."/>
            <person name="Bachy C."/>
            <person name="Kurihara R."/>
            <person name="Nakajima Y."/>
            <person name="Kojima K."/>
            <person name="Kimura-Someya T."/>
            <person name="Leonard G."/>
            <person name="Malmstrom R.R."/>
            <person name="Mende D."/>
            <person name="Olson D.K."/>
            <person name="Sudo Y."/>
            <person name="Sudek S."/>
            <person name="Richards T.A."/>
            <person name="DeLong E.F."/>
            <person name="Keeling P.J."/>
            <person name="Santoro A.E."/>
            <person name="Shirouzu M."/>
            <person name="Iwasaki W."/>
            <person name="Worden A.Z."/>
        </authorList>
    </citation>
    <scope>NUCLEOTIDE SEQUENCE</scope>
</reference>
<feature type="domain" description="Resolvase/invertase-type recombinase catalytic" evidence="1">
    <location>
        <begin position="74"/>
        <end position="209"/>
    </location>
</feature>
<gene>
    <name evidence="2" type="ORF">3_59</name>
</gene>
<dbReference type="InterPro" id="IPR036162">
    <property type="entry name" value="Resolvase-like_N_sf"/>
</dbReference>
<evidence type="ECO:0000313" key="2">
    <source>
        <dbReference type="EMBL" id="QDY52080.1"/>
    </source>
</evidence>
<dbReference type="EMBL" id="MK250087">
    <property type="protein sequence ID" value="QDY52080.1"/>
    <property type="molecule type" value="Genomic_DNA"/>
</dbReference>
<dbReference type="SMART" id="SM00857">
    <property type="entry name" value="Resolvase"/>
    <property type="match status" value="1"/>
</dbReference>
<evidence type="ECO:0000259" key="1">
    <source>
        <dbReference type="SMART" id="SM00857"/>
    </source>
</evidence>
<accession>A0A5B8HXX2</accession>
<organism evidence="2">
    <name type="scientific">Mimiviridae sp. ChoanoV1</name>
    <dbReference type="NCBI Taxonomy" id="2596887"/>
    <lineage>
        <taxon>Viruses</taxon>
        <taxon>Varidnaviria</taxon>
        <taxon>Bamfordvirae</taxon>
        <taxon>Nucleocytoviricota</taxon>
        <taxon>Megaviricetes</taxon>
        <taxon>Imitervirales</taxon>
        <taxon>Schizomimiviridae</taxon>
    </lineage>
</organism>
<name>A0A5B8HXX2_9VIRU</name>
<dbReference type="InterPro" id="IPR006119">
    <property type="entry name" value="Resolv_N"/>
</dbReference>
<dbReference type="SUPFAM" id="SSF53041">
    <property type="entry name" value="Resolvase-like"/>
    <property type="match status" value="1"/>
</dbReference>
<dbReference type="GO" id="GO:0003677">
    <property type="term" value="F:DNA binding"/>
    <property type="evidence" value="ECO:0007669"/>
    <property type="project" value="InterPro"/>
</dbReference>
<dbReference type="Pfam" id="PF00239">
    <property type="entry name" value="Resolvase"/>
    <property type="match status" value="1"/>
</dbReference>
<dbReference type="GO" id="GO:0000150">
    <property type="term" value="F:DNA strand exchange activity"/>
    <property type="evidence" value="ECO:0007669"/>
    <property type="project" value="InterPro"/>
</dbReference>
<dbReference type="Gene3D" id="3.40.50.1390">
    <property type="entry name" value="Resolvase, N-terminal catalytic domain"/>
    <property type="match status" value="1"/>
</dbReference>
<sequence>MINIDINFFKMKMSNCLVLKIINDLQEKYLVEWGNHKKEWLDKEDISSYALKIYDEIKLYNSNICQNMLLPKTSFVYCRATRDGEIDKQKKICVDYCQKNNLPIEYLIEDKVSSRKMKNLYYELGSFTPYLDENNIIIVQNSEVLSKDLIRGISFLEGMMKRNIEIHFIENNIIWNNNTTEEDKRKLWLSFIDAEYKSNLASKKKINELKSIPPFGFKSTSSFKFKSCNLEQKIIQGILNLYKQKISIGIPKKEINKLILTELNKVKINKSRLPKTTSSISRLVNKYLKIEEESMKLLTSTMNSCNV</sequence>